<evidence type="ECO:0000256" key="3">
    <source>
        <dbReference type="ARBA" id="ARBA00022448"/>
    </source>
</evidence>
<dbReference type="AlphaFoldDB" id="A0A1Y1XPL1"/>
<dbReference type="SUPFAM" id="SSF56815">
    <property type="entry name" value="Sec1/munc18-like (SM) proteins"/>
    <property type="match status" value="1"/>
</dbReference>
<keyword evidence="8" id="KW-1185">Reference proteome</keyword>
<keyword evidence="3" id="KW-0813">Transport</keyword>
<evidence type="ECO:0000313" key="8">
    <source>
        <dbReference type="Proteomes" id="UP000193944"/>
    </source>
</evidence>
<dbReference type="GO" id="GO:0006623">
    <property type="term" value="P:protein targeting to vacuole"/>
    <property type="evidence" value="ECO:0007669"/>
    <property type="project" value="EnsemblFungi"/>
</dbReference>
<keyword evidence="5" id="KW-0472">Membrane</keyword>
<evidence type="ECO:0000313" key="7">
    <source>
        <dbReference type="EMBL" id="ORX87672.1"/>
    </source>
</evidence>
<dbReference type="GO" id="GO:0000139">
    <property type="term" value="C:Golgi membrane"/>
    <property type="evidence" value="ECO:0007669"/>
    <property type="project" value="EnsemblFungi"/>
</dbReference>
<sequence length="554" mass="63839">MDIVKISQTYVQKMINNTPGMKVLLLDDFTTLYISAIATQSNLLSKEVFLIDKIENTSRERMKHLKCICFLRPSAKSVQLMIDELRNPNYGSYYLYFSNILSKSQIERMAEADQQETVRELQEFYGDFCAVNSNFYSLNLQSYQIYGDSLNTWNNDTFKRTVEGLRAVLLALKKRPMIRYEKNSALGKRLASEINYQIQQESQLFDFRRYDTPPILLILDRKNDPVTPLLNQWTYQAMVHELIGINNGRVDLSRISDIKPDLKEIVLSADQDIFFKNNMYLNFGDLGVNIKNYVNEFQNRHHNSVNIESINDMKKFVEEYPEFKKLSGNVSKHVTLVSELSRLVSKDSLLEVSELEQNLACVNNSNDLKEVQNLIKRGNITDESKIKLVLLYTIRYGSQNRNEVNALKNLLIQNGISEDRTKIIDQFIRYVELDQRQNEETTAINTIFDKGKNVFKGLKGVENVYTQHTSKVADTIQSLLKGKLRDQLYPYIEGSIRDRPQDIIIFMIGGATYGEARDIAQLNEEIPNVRIILGGTSIHNTQSFLDFVKNAASV</sequence>
<dbReference type="GO" id="GO:0051082">
    <property type="term" value="F:unfolded protein binding"/>
    <property type="evidence" value="ECO:0007669"/>
    <property type="project" value="EnsemblFungi"/>
</dbReference>
<evidence type="ECO:0000256" key="4">
    <source>
        <dbReference type="ARBA" id="ARBA00022927"/>
    </source>
</evidence>
<keyword evidence="4" id="KW-0653">Protein transport</keyword>
<dbReference type="STRING" id="1754192.A0A1Y1XPL1"/>
<dbReference type="InterPro" id="IPR036045">
    <property type="entry name" value="Sec1-like_sf"/>
</dbReference>
<dbReference type="GO" id="GO:0005829">
    <property type="term" value="C:cytosol"/>
    <property type="evidence" value="ECO:0007669"/>
    <property type="project" value="EnsemblFungi"/>
</dbReference>
<reference evidence="7 8" key="1">
    <citation type="submission" date="2016-08" db="EMBL/GenBank/DDBJ databases">
        <title>A Parts List for Fungal Cellulosomes Revealed by Comparative Genomics.</title>
        <authorList>
            <consortium name="DOE Joint Genome Institute"/>
            <person name="Haitjema C.H."/>
            <person name="Gilmore S.P."/>
            <person name="Henske J.K."/>
            <person name="Solomon K.V."/>
            <person name="De Groot R."/>
            <person name="Kuo A."/>
            <person name="Mondo S.J."/>
            <person name="Salamov A.A."/>
            <person name="Labutti K."/>
            <person name="Zhao Z."/>
            <person name="Chiniquy J."/>
            <person name="Barry K."/>
            <person name="Brewer H.M."/>
            <person name="Purvine S.O."/>
            <person name="Wright A.T."/>
            <person name="Boxma B."/>
            <person name="Van Alen T."/>
            <person name="Hackstein J.H."/>
            <person name="Baker S.E."/>
            <person name="Grigoriev I.V."/>
            <person name="O'Malley M.A."/>
        </authorList>
    </citation>
    <scope>NUCLEOTIDE SEQUENCE [LARGE SCALE GENOMIC DNA]</scope>
    <source>
        <strain evidence="7 8">S4</strain>
    </source>
</reference>
<dbReference type="InterPro" id="IPR043154">
    <property type="entry name" value="Sec-1-like_dom1"/>
</dbReference>
<dbReference type="Gene3D" id="3.40.50.2060">
    <property type="match status" value="1"/>
</dbReference>
<evidence type="ECO:0000256" key="2">
    <source>
        <dbReference type="ARBA" id="ARBA00009884"/>
    </source>
</evidence>
<dbReference type="InterPro" id="IPR027482">
    <property type="entry name" value="Sec1-like_dom2"/>
</dbReference>
<dbReference type="GO" id="GO:0031201">
    <property type="term" value="C:SNARE complex"/>
    <property type="evidence" value="ECO:0007669"/>
    <property type="project" value="EnsemblFungi"/>
</dbReference>
<dbReference type="FunFam" id="3.90.830.10:FF:000002">
    <property type="entry name" value="Vacuolar protein sorting-associated protein 45"/>
    <property type="match status" value="1"/>
</dbReference>
<dbReference type="GO" id="GO:0035543">
    <property type="term" value="P:positive regulation of SNARE complex assembly"/>
    <property type="evidence" value="ECO:0007669"/>
    <property type="project" value="EnsemblFungi"/>
</dbReference>
<dbReference type="GO" id="GO:0048210">
    <property type="term" value="P:Golgi vesicle fusion to target membrane"/>
    <property type="evidence" value="ECO:0007669"/>
    <property type="project" value="EnsemblFungi"/>
</dbReference>
<dbReference type="InterPro" id="IPR001619">
    <property type="entry name" value="Sec1-like"/>
</dbReference>
<dbReference type="EMBL" id="MCFG01000006">
    <property type="protein sequence ID" value="ORX87672.1"/>
    <property type="molecule type" value="Genomic_DNA"/>
</dbReference>
<proteinExistence type="inferred from homology"/>
<dbReference type="PANTHER" id="PTHR11679">
    <property type="entry name" value="VESICLE PROTEIN SORTING-ASSOCIATED"/>
    <property type="match status" value="1"/>
</dbReference>
<evidence type="ECO:0000256" key="6">
    <source>
        <dbReference type="ARBA" id="ARBA00073001"/>
    </source>
</evidence>
<comment type="similarity">
    <text evidence="2">Belongs to the STXBP/unc-18/SEC1 family.</text>
</comment>
<gene>
    <name evidence="7" type="ORF">BCR32DRAFT_227812</name>
</gene>
<evidence type="ECO:0000256" key="1">
    <source>
        <dbReference type="ARBA" id="ARBA00004184"/>
    </source>
</evidence>
<dbReference type="Gene3D" id="3.90.830.10">
    <property type="entry name" value="Syntaxin Binding Protein 1, Chain A, domain 2"/>
    <property type="match status" value="1"/>
</dbReference>
<comment type="caution">
    <text evidence="7">The sequence shown here is derived from an EMBL/GenBank/DDBJ whole genome shotgun (WGS) entry which is preliminary data.</text>
</comment>
<dbReference type="GO" id="GO:0006895">
    <property type="term" value="P:Golgi to endosome transport"/>
    <property type="evidence" value="ECO:0007669"/>
    <property type="project" value="EnsemblFungi"/>
</dbReference>
<dbReference type="Gene3D" id="3.40.50.1910">
    <property type="match status" value="1"/>
</dbReference>
<dbReference type="GO" id="GO:0031410">
    <property type="term" value="C:cytoplasmic vesicle"/>
    <property type="evidence" value="ECO:0007669"/>
    <property type="project" value="UniProtKB-ARBA"/>
</dbReference>
<dbReference type="GO" id="GO:0007035">
    <property type="term" value="P:vacuolar acidification"/>
    <property type="evidence" value="ECO:0007669"/>
    <property type="project" value="EnsemblFungi"/>
</dbReference>
<dbReference type="GO" id="GO:0000011">
    <property type="term" value="P:vacuole inheritance"/>
    <property type="evidence" value="ECO:0007669"/>
    <property type="project" value="EnsemblFungi"/>
</dbReference>
<dbReference type="GO" id="GO:0006896">
    <property type="term" value="P:Golgi to vacuole transport"/>
    <property type="evidence" value="ECO:0007669"/>
    <property type="project" value="EnsemblFungi"/>
</dbReference>
<dbReference type="OrthoDB" id="10266265at2759"/>
<organism evidence="7 8">
    <name type="scientific">Anaeromyces robustus</name>
    <dbReference type="NCBI Taxonomy" id="1754192"/>
    <lineage>
        <taxon>Eukaryota</taxon>
        <taxon>Fungi</taxon>
        <taxon>Fungi incertae sedis</taxon>
        <taxon>Chytridiomycota</taxon>
        <taxon>Chytridiomycota incertae sedis</taxon>
        <taxon>Neocallimastigomycetes</taxon>
        <taxon>Neocallimastigales</taxon>
        <taxon>Neocallimastigaceae</taxon>
        <taxon>Anaeromyces</taxon>
    </lineage>
</organism>
<comment type="subcellular location">
    <subcellularLocation>
        <location evidence="1">Endomembrane system</location>
        <topology evidence="1">Peripheral membrane protein</topology>
    </subcellularLocation>
</comment>
<reference evidence="7 8" key="2">
    <citation type="submission" date="2016-08" db="EMBL/GenBank/DDBJ databases">
        <title>Pervasive Adenine N6-methylation of Active Genes in Fungi.</title>
        <authorList>
            <consortium name="DOE Joint Genome Institute"/>
            <person name="Mondo S.J."/>
            <person name="Dannebaum R.O."/>
            <person name="Kuo R.C."/>
            <person name="Labutti K."/>
            <person name="Haridas S."/>
            <person name="Kuo A."/>
            <person name="Salamov A."/>
            <person name="Ahrendt S.R."/>
            <person name="Lipzen A."/>
            <person name="Sullivan W."/>
            <person name="Andreopoulos W.B."/>
            <person name="Clum A."/>
            <person name="Lindquist E."/>
            <person name="Daum C."/>
            <person name="Ramamoorthy G.K."/>
            <person name="Gryganskyi A."/>
            <person name="Culley D."/>
            <person name="Magnuson J.K."/>
            <person name="James T.Y."/>
            <person name="O'Malley M.A."/>
            <person name="Stajich J.E."/>
            <person name="Spatafora J.W."/>
            <person name="Visel A."/>
            <person name="Grigoriev I.V."/>
        </authorList>
    </citation>
    <scope>NUCLEOTIDE SEQUENCE [LARGE SCALE GENOMIC DNA]</scope>
    <source>
        <strain evidence="7 8">S4</strain>
    </source>
</reference>
<dbReference type="Pfam" id="PF00995">
    <property type="entry name" value="Sec1"/>
    <property type="match status" value="1"/>
</dbReference>
<dbReference type="Gene3D" id="1.25.40.60">
    <property type="match status" value="1"/>
</dbReference>
<protein>
    <recommendedName>
        <fullName evidence="6">Vacuolar protein sorting-associated protein 45</fullName>
    </recommendedName>
</protein>
<name>A0A1Y1XPL1_9FUNG</name>
<accession>A0A1Y1XPL1</accession>
<evidence type="ECO:0000256" key="5">
    <source>
        <dbReference type="ARBA" id="ARBA00023136"/>
    </source>
</evidence>
<dbReference type="GO" id="GO:0000149">
    <property type="term" value="F:SNARE binding"/>
    <property type="evidence" value="ECO:0007669"/>
    <property type="project" value="EnsemblFungi"/>
</dbReference>
<dbReference type="InterPro" id="IPR043127">
    <property type="entry name" value="Sec-1-like_dom3a"/>
</dbReference>
<dbReference type="PIRSF" id="PIRSF005715">
    <property type="entry name" value="VPS45_Sec1"/>
    <property type="match status" value="1"/>
</dbReference>
<dbReference type="Proteomes" id="UP000193944">
    <property type="component" value="Unassembled WGS sequence"/>
</dbReference>